<sequence>MFNNLIIYTKIVLFILSFAFIFNYAEGMRRCFSRRNSSQRQITPENEDGNNINRSTVFPEHIQQPNLEIEPPRGSVYFRGGLNLNANVENRRERMREAQLRNVGLTLMFI</sequence>
<keyword evidence="1" id="KW-0472">Membrane</keyword>
<keyword evidence="2" id="KW-1185">Reference proteome</keyword>
<protein>
    <submittedName>
        <fullName evidence="3">Secreted protein</fullName>
    </submittedName>
</protein>
<dbReference type="AlphaFoldDB" id="A0A1I8B8R1"/>
<evidence type="ECO:0000256" key="1">
    <source>
        <dbReference type="SAM" id="Phobius"/>
    </source>
</evidence>
<dbReference type="WBParaSite" id="MhA1_Contig1572.frz3.gene3">
    <property type="protein sequence ID" value="MhA1_Contig1572.frz3.gene3"/>
    <property type="gene ID" value="MhA1_Contig1572.frz3.gene3"/>
</dbReference>
<evidence type="ECO:0000313" key="2">
    <source>
        <dbReference type="Proteomes" id="UP000095281"/>
    </source>
</evidence>
<reference evidence="3" key="1">
    <citation type="submission" date="2016-11" db="UniProtKB">
        <authorList>
            <consortium name="WormBaseParasite"/>
        </authorList>
    </citation>
    <scope>IDENTIFICATION</scope>
</reference>
<feature type="transmembrane region" description="Helical" evidence="1">
    <location>
        <begin position="6"/>
        <end position="25"/>
    </location>
</feature>
<accession>A0A1I8B8R1</accession>
<keyword evidence="1" id="KW-0812">Transmembrane</keyword>
<evidence type="ECO:0000313" key="3">
    <source>
        <dbReference type="WBParaSite" id="MhA1_Contig1572.frz3.gene3"/>
    </source>
</evidence>
<keyword evidence="1" id="KW-1133">Transmembrane helix</keyword>
<name>A0A1I8B8R1_MELHA</name>
<organism evidence="2 3">
    <name type="scientific">Meloidogyne hapla</name>
    <name type="common">Root-knot nematode worm</name>
    <dbReference type="NCBI Taxonomy" id="6305"/>
    <lineage>
        <taxon>Eukaryota</taxon>
        <taxon>Metazoa</taxon>
        <taxon>Ecdysozoa</taxon>
        <taxon>Nematoda</taxon>
        <taxon>Chromadorea</taxon>
        <taxon>Rhabditida</taxon>
        <taxon>Tylenchina</taxon>
        <taxon>Tylenchomorpha</taxon>
        <taxon>Tylenchoidea</taxon>
        <taxon>Meloidogynidae</taxon>
        <taxon>Meloidogyninae</taxon>
        <taxon>Meloidogyne</taxon>
    </lineage>
</organism>
<dbReference type="Proteomes" id="UP000095281">
    <property type="component" value="Unplaced"/>
</dbReference>
<proteinExistence type="predicted"/>